<proteinExistence type="predicted"/>
<keyword evidence="3" id="KW-1185">Reference proteome</keyword>
<keyword evidence="1" id="KW-0812">Transmembrane</keyword>
<keyword evidence="1" id="KW-0472">Membrane</keyword>
<dbReference type="RefSeq" id="WP_379904583.1">
    <property type="nucleotide sequence ID" value="NZ_JBHRTR010000034.1"/>
</dbReference>
<evidence type="ECO:0000313" key="3">
    <source>
        <dbReference type="Proteomes" id="UP001595528"/>
    </source>
</evidence>
<gene>
    <name evidence="2" type="ORF">ACFOGJ_21910</name>
</gene>
<dbReference type="Proteomes" id="UP001595528">
    <property type="component" value="Unassembled WGS sequence"/>
</dbReference>
<dbReference type="InterPro" id="IPR025489">
    <property type="entry name" value="DUF4381"/>
</dbReference>
<name>A0ABV7L6M5_9PROT</name>
<comment type="caution">
    <text evidence="2">The sequence shown here is derived from an EMBL/GenBank/DDBJ whole genome shotgun (WGS) entry which is preliminary data.</text>
</comment>
<dbReference type="Pfam" id="PF14316">
    <property type="entry name" value="DUF4381"/>
    <property type="match status" value="1"/>
</dbReference>
<reference evidence="3" key="1">
    <citation type="journal article" date="2019" name="Int. J. Syst. Evol. Microbiol.">
        <title>The Global Catalogue of Microorganisms (GCM) 10K type strain sequencing project: providing services to taxonomists for standard genome sequencing and annotation.</title>
        <authorList>
            <consortium name="The Broad Institute Genomics Platform"/>
            <consortium name="The Broad Institute Genome Sequencing Center for Infectious Disease"/>
            <person name="Wu L."/>
            <person name="Ma J."/>
        </authorList>
    </citation>
    <scope>NUCLEOTIDE SEQUENCE [LARGE SCALE GENOMIC DNA]</scope>
    <source>
        <strain evidence="3">KCTC 42964</strain>
    </source>
</reference>
<protein>
    <submittedName>
        <fullName evidence="2">DUF4381 domain-containing protein</fullName>
    </submittedName>
</protein>
<feature type="transmembrane region" description="Helical" evidence="1">
    <location>
        <begin position="36"/>
        <end position="55"/>
    </location>
</feature>
<evidence type="ECO:0000313" key="2">
    <source>
        <dbReference type="EMBL" id="MFC3229922.1"/>
    </source>
</evidence>
<evidence type="ECO:0000256" key="1">
    <source>
        <dbReference type="SAM" id="Phobius"/>
    </source>
</evidence>
<accession>A0ABV7L6M5</accession>
<keyword evidence="1" id="KW-1133">Transmembrane helix</keyword>
<sequence>MTAAETLQDPAVQETLAKLRDIHLPEAVSAWPPAPGWWLLGGVLLLGSGAGIYLLHRHRRSRRTVALRLLDRLAAEHEAGRLPPQGLAAAVAELLRRTAMARFGRRVVARLHGQAWIDFLNRGGRAAGLDGVSAPAVFTGPVALAVAQGPYAREVFVPPQDLLDAARRWLRRNA</sequence>
<dbReference type="EMBL" id="JBHRTR010000034">
    <property type="protein sequence ID" value="MFC3229922.1"/>
    <property type="molecule type" value="Genomic_DNA"/>
</dbReference>
<organism evidence="2 3">
    <name type="scientific">Marinibaculum pumilum</name>
    <dbReference type="NCBI Taxonomy" id="1766165"/>
    <lineage>
        <taxon>Bacteria</taxon>
        <taxon>Pseudomonadati</taxon>
        <taxon>Pseudomonadota</taxon>
        <taxon>Alphaproteobacteria</taxon>
        <taxon>Rhodospirillales</taxon>
        <taxon>Rhodospirillaceae</taxon>
        <taxon>Marinibaculum</taxon>
    </lineage>
</organism>